<keyword evidence="1" id="KW-0472">Membrane</keyword>
<reference evidence="2" key="2">
    <citation type="journal article" date="2015" name="Data Brief">
        <title>Shoot transcriptome of the giant reed, Arundo donax.</title>
        <authorList>
            <person name="Barrero R.A."/>
            <person name="Guerrero F.D."/>
            <person name="Moolhuijzen P."/>
            <person name="Goolsby J.A."/>
            <person name="Tidwell J."/>
            <person name="Bellgard S.E."/>
            <person name="Bellgard M.I."/>
        </authorList>
    </citation>
    <scope>NUCLEOTIDE SEQUENCE</scope>
    <source>
        <tissue evidence="2">Shoot tissue taken approximately 20 cm above the soil surface</tissue>
    </source>
</reference>
<dbReference type="EMBL" id="GBRH01169618">
    <property type="protein sequence ID" value="JAE28278.1"/>
    <property type="molecule type" value="Transcribed_RNA"/>
</dbReference>
<name>A0A0A9H5U2_ARUDO</name>
<proteinExistence type="predicted"/>
<evidence type="ECO:0000313" key="2">
    <source>
        <dbReference type="EMBL" id="JAE28278.1"/>
    </source>
</evidence>
<organism evidence="2">
    <name type="scientific">Arundo donax</name>
    <name type="common">Giant reed</name>
    <name type="synonym">Donax arundinaceus</name>
    <dbReference type="NCBI Taxonomy" id="35708"/>
    <lineage>
        <taxon>Eukaryota</taxon>
        <taxon>Viridiplantae</taxon>
        <taxon>Streptophyta</taxon>
        <taxon>Embryophyta</taxon>
        <taxon>Tracheophyta</taxon>
        <taxon>Spermatophyta</taxon>
        <taxon>Magnoliopsida</taxon>
        <taxon>Liliopsida</taxon>
        <taxon>Poales</taxon>
        <taxon>Poaceae</taxon>
        <taxon>PACMAD clade</taxon>
        <taxon>Arundinoideae</taxon>
        <taxon>Arundineae</taxon>
        <taxon>Arundo</taxon>
    </lineage>
</organism>
<accession>A0A0A9H5U2</accession>
<evidence type="ECO:0000256" key="1">
    <source>
        <dbReference type="SAM" id="Phobius"/>
    </source>
</evidence>
<protein>
    <submittedName>
        <fullName evidence="2">Uncharacterized protein</fullName>
    </submittedName>
</protein>
<sequence>MGRCVLCEKKEAKEQREKHDNIALFMFYCPLTVLYYCIFCLVSVYLLGFSEPRLTIRSWRSHL</sequence>
<keyword evidence="1" id="KW-1133">Transmembrane helix</keyword>
<reference evidence="2" key="1">
    <citation type="submission" date="2014-09" db="EMBL/GenBank/DDBJ databases">
        <authorList>
            <person name="Magalhaes I.L.F."/>
            <person name="Oliveira U."/>
            <person name="Santos F.R."/>
            <person name="Vidigal T.H.D.A."/>
            <person name="Brescovit A.D."/>
            <person name="Santos A.J."/>
        </authorList>
    </citation>
    <scope>NUCLEOTIDE SEQUENCE</scope>
    <source>
        <tissue evidence="2">Shoot tissue taken approximately 20 cm above the soil surface</tissue>
    </source>
</reference>
<keyword evidence="1" id="KW-0812">Transmembrane</keyword>
<feature type="transmembrane region" description="Helical" evidence="1">
    <location>
        <begin position="21"/>
        <end position="47"/>
    </location>
</feature>
<dbReference type="AlphaFoldDB" id="A0A0A9H5U2"/>